<feature type="signal peptide" evidence="1">
    <location>
        <begin position="1"/>
        <end position="21"/>
    </location>
</feature>
<protein>
    <submittedName>
        <fullName evidence="2">Uncharacterized protein</fullName>
    </submittedName>
</protein>
<keyword evidence="3" id="KW-1185">Reference proteome</keyword>
<evidence type="ECO:0000256" key="1">
    <source>
        <dbReference type="SAM" id="SignalP"/>
    </source>
</evidence>
<name>A0A7W6CLF3_9SPHN</name>
<evidence type="ECO:0000313" key="3">
    <source>
        <dbReference type="Proteomes" id="UP000548867"/>
    </source>
</evidence>
<dbReference type="AlphaFoldDB" id="A0A7W6CLF3"/>
<dbReference type="EMBL" id="JACIDX010000007">
    <property type="protein sequence ID" value="MBB3955131.1"/>
    <property type="molecule type" value="Genomic_DNA"/>
</dbReference>
<proteinExistence type="predicted"/>
<dbReference type="RefSeq" id="WP_183625192.1">
    <property type="nucleotide sequence ID" value="NZ_JACIDX010000007.1"/>
</dbReference>
<feature type="chain" id="PRO_5030561840" evidence="1">
    <location>
        <begin position="22"/>
        <end position="265"/>
    </location>
</feature>
<evidence type="ECO:0000313" key="2">
    <source>
        <dbReference type="EMBL" id="MBB3955131.1"/>
    </source>
</evidence>
<comment type="caution">
    <text evidence="2">The sequence shown here is derived from an EMBL/GenBank/DDBJ whole genome shotgun (WGS) entry which is preliminary data.</text>
</comment>
<gene>
    <name evidence="2" type="ORF">GGR38_002083</name>
</gene>
<dbReference type="Proteomes" id="UP000548867">
    <property type="component" value="Unassembled WGS sequence"/>
</dbReference>
<sequence length="265" mass="28371">MPYRPFLLGLCALFPAAHADAQDMAAPTVAAVEWPVALNDTLDMREGSSANETAMAVADELGPELERAMDAALAINIAATGHYTGFSVDSWGAPINGRAIVVNGVSHGKNNMFPDPGVRFQDLGTYKLGDPSLLSLGVEQRFADARNMATNVKLRHMSGPVDLQVDVKGNKSLASQNPMHFSYNSSAFYRLNSALALGMVARGDLGTFDNFAPLARHDAGAVARLKLLGKDKSLSAETGYDMRLGPGSASQPNRTYVNLNFNWKL</sequence>
<reference evidence="2 3" key="1">
    <citation type="submission" date="2020-08" db="EMBL/GenBank/DDBJ databases">
        <title>Genomic Encyclopedia of Type Strains, Phase IV (KMG-IV): sequencing the most valuable type-strain genomes for metagenomic binning, comparative biology and taxonomic classification.</title>
        <authorList>
            <person name="Goeker M."/>
        </authorList>
    </citation>
    <scope>NUCLEOTIDE SEQUENCE [LARGE SCALE GENOMIC DNA]</scope>
    <source>
        <strain evidence="2 3">DSM 27057</strain>
    </source>
</reference>
<organism evidence="2 3">
    <name type="scientific">Novosphingobium sediminicola</name>
    <dbReference type="NCBI Taxonomy" id="563162"/>
    <lineage>
        <taxon>Bacteria</taxon>
        <taxon>Pseudomonadati</taxon>
        <taxon>Pseudomonadota</taxon>
        <taxon>Alphaproteobacteria</taxon>
        <taxon>Sphingomonadales</taxon>
        <taxon>Sphingomonadaceae</taxon>
        <taxon>Novosphingobium</taxon>
    </lineage>
</organism>
<keyword evidence="1" id="KW-0732">Signal</keyword>
<accession>A0A7W6CLF3</accession>